<keyword evidence="2" id="KW-1185">Reference proteome</keyword>
<organism evidence="1 2">
    <name type="scientific">Thioclava dalianensis</name>
    <dbReference type="NCBI Taxonomy" id="1185766"/>
    <lineage>
        <taxon>Bacteria</taxon>
        <taxon>Pseudomonadati</taxon>
        <taxon>Pseudomonadota</taxon>
        <taxon>Alphaproteobacteria</taxon>
        <taxon>Rhodobacterales</taxon>
        <taxon>Paracoccaceae</taxon>
        <taxon>Thioclava</taxon>
    </lineage>
</organism>
<gene>
    <name evidence="1" type="ORF">DL1_16575</name>
</gene>
<accession>A0A074T880</accession>
<proteinExistence type="predicted"/>
<evidence type="ECO:0000313" key="2">
    <source>
        <dbReference type="Proteomes" id="UP000027725"/>
    </source>
</evidence>
<dbReference type="AlphaFoldDB" id="A0A074T880"/>
<name>A0A074T880_9RHOB</name>
<sequence>MLRFDPRNLEEALLLKPDGLFEMQTVHGNVQIVVHRFGEPDEIIPCLSPGHANQVRQRLTDQGMVGLVGYAR</sequence>
<dbReference type="RefSeq" id="WP_038069610.1">
    <property type="nucleotide sequence ID" value="NZ_FOVB01000008.1"/>
</dbReference>
<dbReference type="EMBL" id="JHEH01000050">
    <property type="protein sequence ID" value="KEP68011.1"/>
    <property type="molecule type" value="Genomic_DNA"/>
</dbReference>
<comment type="caution">
    <text evidence="1">The sequence shown here is derived from an EMBL/GenBank/DDBJ whole genome shotgun (WGS) entry which is preliminary data.</text>
</comment>
<protein>
    <submittedName>
        <fullName evidence="1">Uncharacterized protein</fullName>
    </submittedName>
</protein>
<dbReference type="Proteomes" id="UP000027725">
    <property type="component" value="Unassembled WGS sequence"/>
</dbReference>
<dbReference type="STRING" id="1185766.SAMN05216224_1085"/>
<evidence type="ECO:0000313" key="1">
    <source>
        <dbReference type="EMBL" id="KEP68011.1"/>
    </source>
</evidence>
<dbReference type="OrthoDB" id="7777592at2"/>
<reference evidence="1 2" key="1">
    <citation type="submission" date="2014-03" db="EMBL/GenBank/DDBJ databases">
        <title>The draft genome sequence of Thioclava dalianensis DLFJ1-1.</title>
        <authorList>
            <person name="Lai Q."/>
            <person name="Shao Z."/>
        </authorList>
    </citation>
    <scope>NUCLEOTIDE SEQUENCE [LARGE SCALE GENOMIC DNA]</scope>
    <source>
        <strain evidence="1 2">DLFJ1-1</strain>
    </source>
</reference>